<dbReference type="PATRIC" id="fig|389348.3.peg.1006"/>
<evidence type="ECO:0000313" key="1">
    <source>
        <dbReference type="EMBL" id="CUI16540.1"/>
    </source>
</evidence>
<dbReference type="EMBL" id="LN879502">
    <property type="protein sequence ID" value="CUI16540.1"/>
    <property type="molecule type" value="Genomic_DNA"/>
</dbReference>
<dbReference type="AlphaFoldDB" id="A0A0U5CP90"/>
<dbReference type="STRING" id="389348.PNK_0915"/>
<name>A0A0U5CP90_9BACT</name>
<protein>
    <submittedName>
        <fullName evidence="1">Uncharacterized protein</fullName>
    </submittedName>
</protein>
<dbReference type="InParanoid" id="A0A0U5CP90"/>
<proteinExistence type="predicted"/>
<reference evidence="2" key="1">
    <citation type="submission" date="2015-09" db="EMBL/GenBank/DDBJ databases">
        <authorList>
            <person name="Bertelli C."/>
        </authorList>
    </citation>
    <scope>NUCLEOTIDE SEQUENCE [LARGE SCALE GENOMIC DNA]</scope>
    <source>
        <strain evidence="2">KNic</strain>
    </source>
</reference>
<dbReference type="RefSeq" id="WP_032125402.1">
    <property type="nucleotide sequence ID" value="NZ_LN879502.1"/>
</dbReference>
<accession>A0A0U5CP90</accession>
<sequence length="191" mass="20157">MNYLSTTLNAVDANARYYADSCVTTLSDGVSKGKQSITNGITKGTEAVAAGCKAASNKTSNFVASNYQTIFFAASTCATAYFAPHLFLPGTIAAVIVRLELRKLIDTYIKDEHNPYIKDSKFGPKYVNTTEFVLALAAAVDAAALATVFYTSSWTVALMPILGGVVAGNVATKIGMDLFYPASQPAQALVA</sequence>
<organism evidence="1 2">
    <name type="scientific">Candidatus Protochlamydia naegleriophila</name>
    <dbReference type="NCBI Taxonomy" id="389348"/>
    <lineage>
        <taxon>Bacteria</taxon>
        <taxon>Pseudomonadati</taxon>
        <taxon>Chlamydiota</taxon>
        <taxon>Chlamydiia</taxon>
        <taxon>Parachlamydiales</taxon>
        <taxon>Parachlamydiaceae</taxon>
        <taxon>Candidatus Protochlamydia</taxon>
    </lineage>
</organism>
<dbReference type="Proteomes" id="UP000069902">
    <property type="component" value="Chromosome cPNK"/>
</dbReference>
<evidence type="ECO:0000313" key="2">
    <source>
        <dbReference type="Proteomes" id="UP000069902"/>
    </source>
</evidence>
<gene>
    <name evidence="1" type="ORF">PNK_0915</name>
</gene>
<dbReference type="KEGG" id="pnl:PNK_0915"/>
<keyword evidence="2" id="KW-1185">Reference proteome</keyword>